<evidence type="ECO:0000313" key="2">
    <source>
        <dbReference type="EMBL" id="JAI14936.1"/>
    </source>
</evidence>
<dbReference type="PANTHER" id="PTHR21068">
    <property type="entry name" value="SPARTIN"/>
    <property type="match status" value="1"/>
</dbReference>
<dbReference type="PANTHER" id="PTHR21068:SF43">
    <property type="entry name" value="SPARTIN"/>
    <property type="match status" value="1"/>
</dbReference>
<protein>
    <recommendedName>
        <fullName evidence="1">Senescence domain-containing protein</fullName>
    </recommendedName>
</protein>
<dbReference type="EMBL" id="GDAI01002667">
    <property type="protein sequence ID" value="JAI14936.1"/>
    <property type="molecule type" value="mRNA"/>
</dbReference>
<organism evidence="2">
    <name type="scientific">Tabanus bromius</name>
    <name type="common">Band-eyed brown horse fly</name>
    <dbReference type="NCBI Taxonomy" id="304241"/>
    <lineage>
        <taxon>Eukaryota</taxon>
        <taxon>Metazoa</taxon>
        <taxon>Ecdysozoa</taxon>
        <taxon>Arthropoda</taxon>
        <taxon>Hexapoda</taxon>
        <taxon>Insecta</taxon>
        <taxon>Pterygota</taxon>
        <taxon>Neoptera</taxon>
        <taxon>Endopterygota</taxon>
        <taxon>Diptera</taxon>
        <taxon>Brachycera</taxon>
        <taxon>Tabanomorpha</taxon>
        <taxon>Tabanoidea</taxon>
        <taxon>Tabanidae</taxon>
        <taxon>Tabanus</taxon>
    </lineage>
</organism>
<proteinExistence type="evidence at transcript level"/>
<dbReference type="GO" id="GO:0030514">
    <property type="term" value="P:negative regulation of BMP signaling pathway"/>
    <property type="evidence" value="ECO:0007669"/>
    <property type="project" value="TreeGrafter"/>
</dbReference>
<dbReference type="Gene3D" id="1.20.58.80">
    <property type="entry name" value="Phosphotransferase system, lactose/cellobiose-type IIA subunit"/>
    <property type="match status" value="1"/>
</dbReference>
<evidence type="ECO:0000259" key="1">
    <source>
        <dbReference type="Pfam" id="PF06911"/>
    </source>
</evidence>
<sequence>AENFRKSFQLIESKYKETYKVIDEAIKCEEREDPRGAFQKYKQGVQIIDETLAIPVSVPDDVESIQSVWKEACKMIHTLKRTRAEVLQRTAILSNQHGIEPAEEAASCDFVETVGTGRPRTYTELANALQNMRYTESKVDSLELIFSCDKIKLYHISSNGTVTSSMDDCLMRICRLDEDEEKKLKETFFIQVIKTANATEITNIEHISEAGAACSAYDEATSYDCLRAQGDTSWIYPLIPGASPCFRSDFGAFIFPDLHSEEQGAAFGIVVPNNGADEVVLEILEAILHGVIIQLKEKTETVYTGVSKNIVKGAFYVSQGLIKGAEKAGELISYSTPHIISKLRKAPGDTAPVSQTVQSTVHVAKVVTGGAVGVTSYIAGKVGSATMALGRFLAPHIQRRGSALLTKGFGMSENDAQEKMSGVLSIAAGAVEGFGTIYTGLEQSASILGRSLSSNSVKVIEHKYGPSVGNLAAGTFDTVGNVINLSQNISNLTPKGIAKRTAKNAGRAIVEDYRTDFQTGSHVVPAGSIYPD</sequence>
<accession>A0A0K8TL93</accession>
<dbReference type="GO" id="GO:0051301">
    <property type="term" value="P:cell division"/>
    <property type="evidence" value="ECO:0007669"/>
    <property type="project" value="TreeGrafter"/>
</dbReference>
<dbReference type="InterPro" id="IPR009686">
    <property type="entry name" value="Senescence/spartin_C"/>
</dbReference>
<feature type="domain" description="Senescence" evidence="1">
    <location>
        <begin position="309"/>
        <end position="503"/>
    </location>
</feature>
<feature type="non-terminal residue" evidence="2">
    <location>
        <position position="1"/>
    </location>
</feature>
<dbReference type="InterPro" id="IPR045036">
    <property type="entry name" value="Spartin-like"/>
</dbReference>
<name>A0A0K8TL93_TABBR</name>
<reference evidence="2" key="1">
    <citation type="journal article" date="2015" name="Insect Biochem. Mol. Biol.">
        <title>An insight into the sialome of the horse fly, Tabanus bromius.</title>
        <authorList>
            <person name="Ribeiro J.M."/>
            <person name="Kazimirova M."/>
            <person name="Takac P."/>
            <person name="Andersen J.F."/>
            <person name="Francischetti I.M."/>
        </authorList>
    </citation>
    <scope>NUCLEOTIDE SEQUENCE</scope>
</reference>
<dbReference type="GO" id="GO:0005886">
    <property type="term" value="C:plasma membrane"/>
    <property type="evidence" value="ECO:0007669"/>
    <property type="project" value="TreeGrafter"/>
</dbReference>
<dbReference type="Pfam" id="PF06911">
    <property type="entry name" value="Senescence"/>
    <property type="match status" value="1"/>
</dbReference>
<dbReference type="AlphaFoldDB" id="A0A0K8TL93"/>
<feature type="non-terminal residue" evidence="2">
    <location>
        <position position="532"/>
    </location>
</feature>